<protein>
    <recommendedName>
        <fullName evidence="1">Reverse transcriptase domain-containing protein</fullName>
    </recommendedName>
</protein>
<name>A0A654EFW4_ARATH</name>
<proteinExistence type="predicted"/>
<dbReference type="AlphaFoldDB" id="A0A654EFW4"/>
<dbReference type="InterPro" id="IPR026960">
    <property type="entry name" value="RVT-Znf"/>
</dbReference>
<reference evidence="2 3" key="1">
    <citation type="submission" date="2019-11" db="EMBL/GenBank/DDBJ databases">
        <authorList>
            <person name="Jiao W.-B."/>
            <person name="Schneeberger K."/>
        </authorList>
    </citation>
    <scope>NUCLEOTIDE SEQUENCE [LARGE SCALE GENOMIC DNA]</scope>
    <source>
        <strain evidence="3">cv. An-1</strain>
    </source>
</reference>
<dbReference type="EMBL" id="CACRSJ010000104">
    <property type="protein sequence ID" value="VYS48233.1"/>
    <property type="molecule type" value="Genomic_DNA"/>
</dbReference>
<organism evidence="2 3">
    <name type="scientific">Arabidopsis thaliana</name>
    <name type="common">Mouse-ear cress</name>
    <dbReference type="NCBI Taxonomy" id="3702"/>
    <lineage>
        <taxon>Eukaryota</taxon>
        <taxon>Viridiplantae</taxon>
        <taxon>Streptophyta</taxon>
        <taxon>Embryophyta</taxon>
        <taxon>Tracheophyta</taxon>
        <taxon>Spermatophyta</taxon>
        <taxon>Magnoliopsida</taxon>
        <taxon>eudicotyledons</taxon>
        <taxon>Gunneridae</taxon>
        <taxon>Pentapetalae</taxon>
        <taxon>rosids</taxon>
        <taxon>malvids</taxon>
        <taxon>Brassicales</taxon>
        <taxon>Brassicaceae</taxon>
        <taxon>Camelineae</taxon>
        <taxon>Arabidopsis</taxon>
    </lineage>
</organism>
<dbReference type="PANTHER" id="PTHR33116:SF78">
    <property type="entry name" value="OS12G0587133 PROTEIN"/>
    <property type="match status" value="1"/>
</dbReference>
<evidence type="ECO:0000313" key="3">
    <source>
        <dbReference type="Proteomes" id="UP000426265"/>
    </source>
</evidence>
<dbReference type="ExpressionAtlas" id="A0A654EFW4">
    <property type="expression patterns" value="differential"/>
</dbReference>
<dbReference type="Pfam" id="PF13966">
    <property type="entry name" value="zf-RVT"/>
    <property type="match status" value="1"/>
</dbReference>
<feature type="domain" description="Reverse transcriptase" evidence="1">
    <location>
        <begin position="1"/>
        <end position="178"/>
    </location>
</feature>
<evidence type="ECO:0000259" key="1">
    <source>
        <dbReference type="PROSITE" id="PS50878"/>
    </source>
</evidence>
<dbReference type="SUPFAM" id="SSF56672">
    <property type="entry name" value="DNA/RNA polymerases"/>
    <property type="match status" value="1"/>
</dbReference>
<dbReference type="InterPro" id="IPR000477">
    <property type="entry name" value="RT_dom"/>
</dbReference>
<evidence type="ECO:0000313" key="2">
    <source>
        <dbReference type="EMBL" id="VYS48233.1"/>
    </source>
</evidence>
<dbReference type="Proteomes" id="UP000426265">
    <property type="component" value="Unassembled WGS sequence"/>
</dbReference>
<accession>A0A654EFW4</accession>
<dbReference type="PROSITE" id="PS50878">
    <property type="entry name" value="RT_POL"/>
    <property type="match status" value="1"/>
</dbReference>
<gene>
    <name evidence="2" type="ORF">AN1_LOCUS3716</name>
</gene>
<dbReference type="InterPro" id="IPR043502">
    <property type="entry name" value="DNA/RNA_pol_sf"/>
</dbReference>
<dbReference type="Pfam" id="PF00078">
    <property type="entry name" value="RVT_1"/>
    <property type="match status" value="1"/>
</dbReference>
<dbReference type="PANTHER" id="PTHR33116">
    <property type="entry name" value="REVERSE TRANSCRIPTASE ZINC-BINDING DOMAIN-CONTAINING PROTEIN-RELATED-RELATED"/>
    <property type="match status" value="1"/>
</dbReference>
<sequence>MFIPDVVQGNQIDLTKAYDNVNWDFLLNILTAMELPQVFIGWIRVCISTPSYSVAFNGELIGHFQGKKGIRQGDPMSSHLFVLIMDILAKSLDKGTLTNLFQLHPKCLVLMFTHLSFADDVLVFFDGSDSSLEGILCILDEFKQGSSLGINRHKTSLLLDEANFERTSELAARFGIDHGSQPLLDKIFYRFTSWTARHLSFAGRLQLLKSVIYSSINLWASVFILPNKCLLKLEQMCNAFLWKGAPNSSRGAKIAWDIVCSEKCCGGLGLRRLTTWNTVLGLKLIWLLFSAGGSLWVSWMRYNVLGQRNFWTLNSTTSDSWIWRRLCKLREVARPFVVCDVGSGVTAKFWHDNWTGHGPLIDLVGPLGPQTVGLPIDAVVTDALRNRSWWIESSRSRSPIINQLRNLLPVAEGLIDWKTWLALHPQNHIVPWYKAVWFKNHVPKHAFICWVVAWNRLHTRDRLRSWGLSIPTVCLLCNSHDESRAHLFFECPFCGAVWRFFTGRANLFPPAQLMYCLIWLLNPSRDKNTTLIIRLAFQASVYAIWRERNLCLHTGVARVFDSVLKDIQLTIRARLDPISRITELHPSAPSVLRTWFSLFQS</sequence>